<evidence type="ECO:0000313" key="1">
    <source>
        <dbReference type="EMBL" id="BAE88909.1"/>
    </source>
</evidence>
<proteinExistence type="evidence at transcript level"/>
<accession>I7GB27</accession>
<dbReference type="AlphaFoldDB" id="I7GB27"/>
<name>I7GB27_MACFA</name>
<sequence>MYLFSIRVLFYLCLHTKVSFN</sequence>
<protein>
    <submittedName>
        <fullName evidence="1">Macaca fascicularis brain cDNA, clone: QbsB-10059</fullName>
    </submittedName>
</protein>
<dbReference type="EMBL" id="AB171846">
    <property type="protein sequence ID" value="BAE88909.1"/>
    <property type="molecule type" value="mRNA"/>
</dbReference>
<organism evidence="1">
    <name type="scientific">Macaca fascicularis</name>
    <name type="common">Crab-eating macaque</name>
    <name type="synonym">Cynomolgus monkey</name>
    <dbReference type="NCBI Taxonomy" id="9541"/>
    <lineage>
        <taxon>Eukaryota</taxon>
        <taxon>Metazoa</taxon>
        <taxon>Chordata</taxon>
        <taxon>Craniata</taxon>
        <taxon>Vertebrata</taxon>
        <taxon>Euteleostomi</taxon>
        <taxon>Mammalia</taxon>
        <taxon>Eutheria</taxon>
        <taxon>Euarchontoglires</taxon>
        <taxon>Primates</taxon>
        <taxon>Haplorrhini</taxon>
        <taxon>Catarrhini</taxon>
        <taxon>Cercopithecidae</taxon>
        <taxon>Cercopithecinae</taxon>
        <taxon>Macaca</taxon>
    </lineage>
</organism>
<reference evidence="1" key="1">
    <citation type="journal article" date="2007" name="PLoS Biol.">
        <title>Rate of evolution in brain-expressed genes in humans and other primates.</title>
        <authorList>
            <person name="Wang H.-Y."/>
            <person name="Chien H.-C."/>
            <person name="Osada N."/>
            <person name="Hashimoto K."/>
            <person name="Sugano S."/>
            <person name="Gojobori T."/>
            <person name="Chou C.-K."/>
            <person name="Tsai S.-F."/>
            <person name="Wu C.-I."/>
            <person name="Shen C.-K.J."/>
        </authorList>
    </citation>
    <scope>NUCLEOTIDE SEQUENCE</scope>
</reference>